<keyword evidence="10" id="KW-0325">Glycoprotein</keyword>
<feature type="domain" description="G-protein coupled receptors family 1 profile" evidence="16">
    <location>
        <begin position="23"/>
        <end position="284"/>
    </location>
</feature>
<evidence type="ECO:0000256" key="12">
    <source>
        <dbReference type="ARBA" id="ARBA00025304"/>
    </source>
</evidence>
<dbReference type="InterPro" id="IPR017452">
    <property type="entry name" value="GPCR_Rhodpsn_7TM"/>
</dbReference>
<dbReference type="Gene3D" id="1.20.1070.10">
    <property type="entry name" value="Rhodopsin 7-helix transmembrane proteins"/>
    <property type="match status" value="1"/>
</dbReference>
<reference evidence="17 18" key="1">
    <citation type="journal article" date="2020" name="Nature">
        <title>Six reference-quality genomes reveal evolution of bat adaptations.</title>
        <authorList>
            <person name="Jebb D."/>
            <person name="Huang Z."/>
            <person name="Pippel M."/>
            <person name="Hughes G.M."/>
            <person name="Lavrichenko K."/>
            <person name="Devanna P."/>
            <person name="Winkler S."/>
            <person name="Jermiin L.S."/>
            <person name="Skirmuntt E.C."/>
            <person name="Katzourakis A."/>
            <person name="Burkitt-Gray L."/>
            <person name="Ray D.A."/>
            <person name="Sullivan K.A.M."/>
            <person name="Roscito J.G."/>
            <person name="Kirilenko B.M."/>
            <person name="Davalos L.M."/>
            <person name="Corthals A.P."/>
            <person name="Power M.L."/>
            <person name="Jones G."/>
            <person name="Ransome R.D."/>
            <person name="Dechmann D.K.N."/>
            <person name="Locatelli A.G."/>
            <person name="Puechmaille S.J."/>
            <person name="Fedrigo O."/>
            <person name="Jarvis E.D."/>
            <person name="Hiller M."/>
            <person name="Vernes S.C."/>
            <person name="Myers E.W."/>
            <person name="Teeling E.C."/>
        </authorList>
    </citation>
    <scope>NUCLEOTIDE SEQUENCE [LARGE SCALE GENOMIC DNA]</scope>
    <source>
        <strain evidence="17">MMolMol1</strain>
        <tissue evidence="17">Muscle</tissue>
    </source>
</reference>
<evidence type="ECO:0000256" key="1">
    <source>
        <dbReference type="ARBA" id="ARBA00004141"/>
    </source>
</evidence>
<evidence type="ECO:0000256" key="5">
    <source>
        <dbReference type="ARBA" id="ARBA00022692"/>
    </source>
</evidence>
<evidence type="ECO:0000313" key="17">
    <source>
        <dbReference type="EMBL" id="KAF6470403.1"/>
    </source>
</evidence>
<feature type="transmembrane region" description="Helical" evidence="15">
    <location>
        <begin position="88"/>
        <end position="109"/>
    </location>
</feature>
<organism evidence="17 18">
    <name type="scientific">Molossus molossus</name>
    <name type="common">Pallas' mastiff bat</name>
    <name type="synonym">Vespertilio molossus</name>
    <dbReference type="NCBI Taxonomy" id="27622"/>
    <lineage>
        <taxon>Eukaryota</taxon>
        <taxon>Metazoa</taxon>
        <taxon>Chordata</taxon>
        <taxon>Craniata</taxon>
        <taxon>Vertebrata</taxon>
        <taxon>Euteleostomi</taxon>
        <taxon>Mammalia</taxon>
        <taxon>Eutheria</taxon>
        <taxon>Laurasiatheria</taxon>
        <taxon>Chiroptera</taxon>
        <taxon>Yangochiroptera</taxon>
        <taxon>Molossidae</taxon>
        <taxon>Molossus</taxon>
    </lineage>
</organism>
<dbReference type="AlphaFoldDB" id="A0A7J8HDP0"/>
<dbReference type="PROSITE" id="PS50262">
    <property type="entry name" value="G_PROTEIN_RECEP_F1_2"/>
    <property type="match status" value="1"/>
</dbReference>
<dbReference type="SUPFAM" id="SSF81321">
    <property type="entry name" value="Family A G protein-coupled receptor-like"/>
    <property type="match status" value="1"/>
</dbReference>
<feature type="transmembrane region" description="Helical" evidence="15">
    <location>
        <begin position="6"/>
        <end position="30"/>
    </location>
</feature>
<feature type="transmembrane region" description="Helical" evidence="15">
    <location>
        <begin position="271"/>
        <end position="289"/>
    </location>
</feature>
<dbReference type="GO" id="GO:0016020">
    <property type="term" value="C:membrane"/>
    <property type="evidence" value="ECO:0007669"/>
    <property type="project" value="UniProtKB-SubCell"/>
</dbReference>
<evidence type="ECO:0000259" key="16">
    <source>
        <dbReference type="PROSITE" id="PS50262"/>
    </source>
</evidence>
<dbReference type="PANTHER" id="PTHR11394:SF49">
    <property type="entry name" value="TASTE RECEPTOR TYPE 2 MEMBER 3"/>
    <property type="match status" value="1"/>
</dbReference>
<dbReference type="GO" id="GO:0033038">
    <property type="term" value="F:bitter taste receptor activity"/>
    <property type="evidence" value="ECO:0007669"/>
    <property type="project" value="InterPro"/>
</dbReference>
<dbReference type="EMBL" id="JACASF010000007">
    <property type="protein sequence ID" value="KAF6470403.1"/>
    <property type="molecule type" value="Genomic_DNA"/>
</dbReference>
<dbReference type="Pfam" id="PF05296">
    <property type="entry name" value="TAS2R"/>
    <property type="match status" value="1"/>
</dbReference>
<name>A0A7J8HDP0_MOLMO</name>
<gene>
    <name evidence="17" type="ORF">HJG59_017810</name>
</gene>
<keyword evidence="8 14" id="KW-0472">Membrane</keyword>
<evidence type="ECO:0000256" key="11">
    <source>
        <dbReference type="ARBA" id="ARBA00023224"/>
    </source>
</evidence>
<dbReference type="GO" id="GO:0004930">
    <property type="term" value="F:G protein-coupled receptor activity"/>
    <property type="evidence" value="ECO:0007669"/>
    <property type="project" value="UniProtKB-KW"/>
</dbReference>
<comment type="function">
    <text evidence="12">Gustducin-coupled receptor implicated in the perception of bitter compounds in the oral cavity and the gastrointestinal tract. Signals through PLCB2 and the calcium-regulated cation channel TRPM5.</text>
</comment>
<dbReference type="OrthoDB" id="8876749at2759"/>
<keyword evidence="18" id="KW-1185">Reference proteome</keyword>
<keyword evidence="7 14" id="KW-0297">G-protein coupled receptor</keyword>
<keyword evidence="6 15" id="KW-1133">Transmembrane helix</keyword>
<evidence type="ECO:0000256" key="7">
    <source>
        <dbReference type="ARBA" id="ARBA00023040"/>
    </source>
</evidence>
<evidence type="ECO:0000256" key="14">
    <source>
        <dbReference type="RuleBase" id="RU004424"/>
    </source>
</evidence>
<dbReference type="FunFam" id="1.20.1070.10:FF:000042">
    <property type="entry name" value="Taste receptor type 2 member 7"/>
    <property type="match status" value="1"/>
</dbReference>
<sequence>MSERAKWVILFLSVTQLILGMLGNGFIGLVNGSSWFKSKRISLSDFIITNLALSRIVLLWILMADSVIKMFLFKLYDDRVVVQVIDLFWTFTNHLSIWLATCLGVLYCLKIASFSHPTFLWLKWRVSRVVVWMLLGALFFACGSAVSLVREFKIYSVLRAADATGNVTKLFRKQMNEYELIHVLGLLWYLPPIIVSLASYILLILSLGRHTRRMQRNRASPSDPSTEAHKRAIKMILSFLFLFVLYFLAFLITASSYFLPGSEMTNMIGEVITMFYPASHSFILILGNMKLKHIFLDLLRCESGHLKKPGPKGSLSP</sequence>
<dbReference type="PANTHER" id="PTHR11394">
    <property type="entry name" value="TASTE RECEPTOR TYPE 2"/>
    <property type="match status" value="1"/>
</dbReference>
<dbReference type="InterPro" id="IPR007960">
    <property type="entry name" value="TAS2R"/>
</dbReference>
<accession>A0A7J8HDP0</accession>
<feature type="transmembrane region" description="Helical" evidence="15">
    <location>
        <begin position="236"/>
        <end position="259"/>
    </location>
</feature>
<protein>
    <recommendedName>
        <fullName evidence="14">Taste receptor type 2</fullName>
    </recommendedName>
</protein>
<evidence type="ECO:0000256" key="8">
    <source>
        <dbReference type="ARBA" id="ARBA00023136"/>
    </source>
</evidence>
<comment type="similarity">
    <text evidence="2 13">Belongs to the G-protein coupled receptor T2R family.</text>
</comment>
<dbReference type="InParanoid" id="A0A7J8HDP0"/>
<keyword evidence="4 14" id="KW-0716">Sensory transduction</keyword>
<evidence type="ECO:0000256" key="3">
    <source>
        <dbReference type="ARBA" id="ARBA00022480"/>
    </source>
</evidence>
<comment type="subcellular location">
    <subcellularLocation>
        <location evidence="1 14">Membrane</location>
        <topology evidence="1 14">Multi-pass membrane protein</topology>
    </subcellularLocation>
</comment>
<evidence type="ECO:0000256" key="2">
    <source>
        <dbReference type="ARBA" id="ARBA00007376"/>
    </source>
</evidence>
<comment type="caution">
    <text evidence="17">The sequence shown here is derived from an EMBL/GenBank/DDBJ whole genome shotgun (WGS) entry which is preliminary data.</text>
</comment>
<keyword evidence="5 14" id="KW-0812">Transmembrane</keyword>
<keyword evidence="3 14" id="KW-0919">Taste</keyword>
<proteinExistence type="inferred from homology"/>
<feature type="transmembrane region" description="Helical" evidence="15">
    <location>
        <begin position="129"/>
        <end position="149"/>
    </location>
</feature>
<evidence type="ECO:0000256" key="4">
    <source>
        <dbReference type="ARBA" id="ARBA00022606"/>
    </source>
</evidence>
<evidence type="ECO:0000256" key="13">
    <source>
        <dbReference type="RuleBase" id="RU004423"/>
    </source>
</evidence>
<dbReference type="Proteomes" id="UP000550707">
    <property type="component" value="Unassembled WGS sequence"/>
</dbReference>
<dbReference type="FunCoup" id="A0A7J8HDP0">
    <property type="interactions" value="40"/>
</dbReference>
<feature type="transmembrane region" description="Helical" evidence="15">
    <location>
        <begin position="186"/>
        <end position="208"/>
    </location>
</feature>
<keyword evidence="11 14" id="KW-0807">Transducer</keyword>
<evidence type="ECO:0000313" key="18">
    <source>
        <dbReference type="Proteomes" id="UP000550707"/>
    </source>
</evidence>
<evidence type="ECO:0000256" key="9">
    <source>
        <dbReference type="ARBA" id="ARBA00023170"/>
    </source>
</evidence>
<evidence type="ECO:0000256" key="15">
    <source>
        <dbReference type="SAM" id="Phobius"/>
    </source>
</evidence>
<keyword evidence="9 14" id="KW-0675">Receptor</keyword>
<evidence type="ECO:0000256" key="6">
    <source>
        <dbReference type="ARBA" id="ARBA00022989"/>
    </source>
</evidence>
<evidence type="ECO:0000256" key="10">
    <source>
        <dbReference type="ARBA" id="ARBA00023180"/>
    </source>
</evidence>